<keyword evidence="1" id="KW-0472">Membrane</keyword>
<protein>
    <recommendedName>
        <fullName evidence="4">Membrane protein 6-pyruvoyl-tetrahydropterin synthase-related domain-containing protein</fullName>
    </recommendedName>
</protein>
<dbReference type="EMBL" id="MEXH01000021">
    <property type="protein sequence ID" value="OGC92155.1"/>
    <property type="molecule type" value="Genomic_DNA"/>
</dbReference>
<reference evidence="2 3" key="1">
    <citation type="journal article" date="2016" name="Nat. Commun.">
        <title>Thousands of microbial genomes shed light on interconnected biogeochemical processes in an aquifer system.</title>
        <authorList>
            <person name="Anantharaman K."/>
            <person name="Brown C.T."/>
            <person name="Hug L.A."/>
            <person name="Sharon I."/>
            <person name="Castelle C.J."/>
            <person name="Probst A.J."/>
            <person name="Thomas B.C."/>
            <person name="Singh A."/>
            <person name="Wilkins M.J."/>
            <person name="Karaoz U."/>
            <person name="Brodie E.L."/>
            <person name="Williams K.H."/>
            <person name="Hubbard S.S."/>
            <person name="Banfield J.F."/>
        </authorList>
    </citation>
    <scope>NUCLEOTIDE SEQUENCE [LARGE SCALE GENOMIC DNA]</scope>
</reference>
<name>A0A1F4YDV5_9BACT</name>
<dbReference type="AlphaFoldDB" id="A0A1F4YDV5"/>
<feature type="transmembrane region" description="Helical" evidence="1">
    <location>
        <begin position="135"/>
        <end position="156"/>
    </location>
</feature>
<feature type="transmembrane region" description="Helical" evidence="1">
    <location>
        <begin position="198"/>
        <end position="219"/>
    </location>
</feature>
<feature type="transmembrane region" description="Helical" evidence="1">
    <location>
        <begin position="294"/>
        <end position="312"/>
    </location>
</feature>
<organism evidence="2 3">
    <name type="scientific">Candidatus Amesbacteria bacterium RIFCSPHIGHO2_01_FULL_48_32b</name>
    <dbReference type="NCBI Taxonomy" id="1797253"/>
    <lineage>
        <taxon>Bacteria</taxon>
        <taxon>Candidatus Amesiibacteriota</taxon>
    </lineage>
</organism>
<evidence type="ECO:0000313" key="3">
    <source>
        <dbReference type="Proteomes" id="UP000178176"/>
    </source>
</evidence>
<feature type="transmembrane region" description="Helical" evidence="1">
    <location>
        <begin position="168"/>
        <end position="192"/>
    </location>
</feature>
<feature type="transmembrane region" description="Helical" evidence="1">
    <location>
        <begin position="505"/>
        <end position="525"/>
    </location>
</feature>
<evidence type="ECO:0000256" key="1">
    <source>
        <dbReference type="SAM" id="Phobius"/>
    </source>
</evidence>
<proteinExistence type="predicted"/>
<accession>A0A1F4YDV5</accession>
<feature type="transmembrane region" description="Helical" evidence="1">
    <location>
        <begin position="72"/>
        <end position="99"/>
    </location>
</feature>
<gene>
    <name evidence="2" type="ORF">A2876_02615</name>
</gene>
<evidence type="ECO:0000313" key="2">
    <source>
        <dbReference type="EMBL" id="OGC92155.1"/>
    </source>
</evidence>
<feature type="transmembrane region" description="Helical" evidence="1">
    <location>
        <begin position="231"/>
        <end position="253"/>
    </location>
</feature>
<feature type="transmembrane region" description="Helical" evidence="1">
    <location>
        <begin position="357"/>
        <end position="375"/>
    </location>
</feature>
<keyword evidence="1" id="KW-1133">Transmembrane helix</keyword>
<sequence>MAKKILLLIILTIPAFALMLRPGIYTMHDFHVFRQYEFDKCTAEGIFPCRWAPDAGLGYGEPLFNYYGQLPYWLGTIFRLSGFPVLDSVKSVFILSLVLSGISMYLLAKEFWGSDGALVSALFYTYAPYRAVDVWVRGALPEALSFVFFPLILLFIEKKKYLLFSFSLFLLLITHNLSLFMFLPFMGIWWLVRSWDWKFIPAGLLSLVLSSFYLLPVIFESNLVTLTQTTAGYYDYSLHWTTLSQLFLSRFWGYGGSNWGPNDTMSFSIGHLHWIIALVVVPFAFLVKKSKKHIIPTSLFVILALIALFLTHGKSEVFWKIIPGLPFVQFPWRFLSMSTFFLSLTAGVLTKLFSPKLTLIFSSTFLLLLSANFFGPDIWLNLNDTQYFSGKLWDEQRSSALSDFWPKSAPRLPQSFAPSLPSISAGDGFVSIAHFSAHSGNYRLFIQSQSALTIFPQVFFPGWTSIVDGIEQKVLIQPETGLIALDVPQGWHDIRLEFKDSFVRLMGNLVSSLTLLSAGSWLILAKKKYRA</sequence>
<feature type="transmembrane region" description="Helical" evidence="1">
    <location>
        <begin position="265"/>
        <end position="287"/>
    </location>
</feature>
<feature type="transmembrane region" description="Helical" evidence="1">
    <location>
        <begin position="332"/>
        <end position="350"/>
    </location>
</feature>
<evidence type="ECO:0008006" key="4">
    <source>
        <dbReference type="Google" id="ProtNLM"/>
    </source>
</evidence>
<dbReference type="Proteomes" id="UP000178176">
    <property type="component" value="Unassembled WGS sequence"/>
</dbReference>
<keyword evidence="1" id="KW-0812">Transmembrane</keyword>
<comment type="caution">
    <text evidence="2">The sequence shown here is derived from an EMBL/GenBank/DDBJ whole genome shotgun (WGS) entry which is preliminary data.</text>
</comment>